<dbReference type="EMBL" id="NIHM01000001">
    <property type="protein sequence ID" value="PLT58301.1"/>
    <property type="molecule type" value="Genomic_DNA"/>
</dbReference>
<dbReference type="NCBIfam" id="TIGR01977">
    <property type="entry name" value="am_tr_V_EF2568"/>
    <property type="match status" value="1"/>
</dbReference>
<gene>
    <name evidence="8" type="ORF">CDL18_01630</name>
</gene>
<evidence type="ECO:0000313" key="9">
    <source>
        <dbReference type="Proteomes" id="UP000234849"/>
    </source>
</evidence>
<dbReference type="EC" id="2.8.1.7" evidence="3"/>
<dbReference type="PIRSF" id="PIRSF005572">
    <property type="entry name" value="NifS"/>
    <property type="match status" value="1"/>
</dbReference>
<comment type="similarity">
    <text evidence="2">Belongs to the class-V pyridoxal-phosphate-dependent aminotransferase family. Csd subfamily.</text>
</comment>
<evidence type="ECO:0000256" key="1">
    <source>
        <dbReference type="ARBA" id="ARBA00001933"/>
    </source>
</evidence>
<dbReference type="InterPro" id="IPR000192">
    <property type="entry name" value="Aminotrans_V_dom"/>
</dbReference>
<dbReference type="InterPro" id="IPR015422">
    <property type="entry name" value="PyrdxlP-dep_Trfase_small"/>
</dbReference>
<proteinExistence type="inferred from homology"/>
<evidence type="ECO:0000256" key="2">
    <source>
        <dbReference type="ARBA" id="ARBA00010447"/>
    </source>
</evidence>
<comment type="caution">
    <text evidence="8">The sequence shown here is derived from an EMBL/GenBank/DDBJ whole genome shotgun (WGS) entry which is preliminary data.</text>
</comment>
<reference evidence="8 9" key="1">
    <citation type="journal article" date="2017" name="Genome Med.">
        <title>A novel Ruminococcus gnavus clade enriched in inflammatory bowel disease patients.</title>
        <authorList>
            <person name="Hall A.B."/>
            <person name="Yassour M."/>
            <person name="Sauk J."/>
            <person name="Garner A."/>
            <person name="Jiang X."/>
            <person name="Arthur T."/>
            <person name="Lagoudas G.K."/>
            <person name="Vatanen T."/>
            <person name="Fornelos N."/>
            <person name="Wilson R."/>
            <person name="Bertha M."/>
            <person name="Cohen M."/>
            <person name="Garber J."/>
            <person name="Khalili H."/>
            <person name="Gevers D."/>
            <person name="Ananthakrishnan A.N."/>
            <person name="Kugathasan S."/>
            <person name="Lander E.S."/>
            <person name="Blainey P."/>
            <person name="Vlamakis H."/>
            <person name="Xavier R.J."/>
            <person name="Huttenhower C."/>
        </authorList>
    </citation>
    <scope>NUCLEOTIDE SEQUENCE [LARGE SCALE GENOMIC DNA]</scope>
    <source>
        <strain evidence="8 9">RJX1118</strain>
    </source>
</reference>
<name>A0A2N5NN46_MEDGN</name>
<evidence type="ECO:0000313" key="8">
    <source>
        <dbReference type="EMBL" id="PLT58301.1"/>
    </source>
</evidence>
<sequence length="381" mass="41598">MIYLDSAATSYYRPREVAQAVYDAILTMGNAGRGSHASSLNSARMIYETRCLLNELFHGPGPEQVVFTSNATEALNIAIQGLTAPGVRMAATAMDHNSVLRPVYLAKERGCSLQILDVDEKGQLSLEKLEELFQNGVDIFACTHASNVTGNLNPLTEIGKLCKKYGVLFLLDASQTAGVFPIDMERDFIDILCFTGHKGLMGPQGTGGMIVQKSVHLPAFKTGGSGVQSFLKTQPKEMPTVLEAGTLNGHGIAGLHAALNYILNVGTEQIKRIECQRMRQFYEGIKHLDAVKIYGDFSNMERAPIVALNIGNYDSSAVSDELSEVYGIQTRPGAHCAPLMHRALHTEEQGIVRFSFSHFLSEEQVEEAVKAIKEMTAGEER</sequence>
<accession>A0A2N5NN46</accession>
<evidence type="ECO:0000256" key="5">
    <source>
        <dbReference type="ARBA" id="ARBA00050776"/>
    </source>
</evidence>
<dbReference type="PROSITE" id="PS00595">
    <property type="entry name" value="AA_TRANSFER_CLASS_5"/>
    <property type="match status" value="1"/>
</dbReference>
<feature type="domain" description="Aminotransferase class V" evidence="7">
    <location>
        <begin position="2"/>
        <end position="366"/>
    </location>
</feature>
<evidence type="ECO:0000256" key="6">
    <source>
        <dbReference type="RuleBase" id="RU004504"/>
    </source>
</evidence>
<dbReference type="Gene3D" id="3.40.640.10">
    <property type="entry name" value="Type I PLP-dependent aspartate aminotransferase-like (Major domain)"/>
    <property type="match status" value="1"/>
</dbReference>
<dbReference type="SUPFAM" id="SSF53383">
    <property type="entry name" value="PLP-dependent transferases"/>
    <property type="match status" value="1"/>
</dbReference>
<evidence type="ECO:0000256" key="3">
    <source>
        <dbReference type="ARBA" id="ARBA00012239"/>
    </source>
</evidence>
<organism evidence="8 9">
    <name type="scientific">Mediterraneibacter gnavus</name>
    <name type="common">Ruminococcus gnavus</name>
    <dbReference type="NCBI Taxonomy" id="33038"/>
    <lineage>
        <taxon>Bacteria</taxon>
        <taxon>Bacillati</taxon>
        <taxon>Bacillota</taxon>
        <taxon>Clostridia</taxon>
        <taxon>Lachnospirales</taxon>
        <taxon>Lachnospiraceae</taxon>
        <taxon>Mediterraneibacter</taxon>
    </lineage>
</organism>
<evidence type="ECO:0000259" key="7">
    <source>
        <dbReference type="Pfam" id="PF00266"/>
    </source>
</evidence>
<dbReference type="InterPro" id="IPR015421">
    <property type="entry name" value="PyrdxlP-dep_Trfase_major"/>
</dbReference>
<dbReference type="InterPro" id="IPR010969">
    <property type="entry name" value="Cys_dSase-rel_unknwn_funct"/>
</dbReference>
<protein>
    <recommendedName>
        <fullName evidence="3">cysteine desulfurase</fullName>
        <ecNumber evidence="3">2.8.1.7</ecNumber>
    </recommendedName>
</protein>
<dbReference type="Pfam" id="PF00266">
    <property type="entry name" value="Aminotran_5"/>
    <property type="match status" value="1"/>
</dbReference>
<dbReference type="AlphaFoldDB" id="A0A2N5NN46"/>
<dbReference type="PANTHER" id="PTHR43586">
    <property type="entry name" value="CYSTEINE DESULFURASE"/>
    <property type="match status" value="1"/>
</dbReference>
<comment type="catalytic activity">
    <reaction evidence="5">
        <text>(sulfur carrier)-H + L-cysteine = (sulfur carrier)-SH + L-alanine</text>
        <dbReference type="Rhea" id="RHEA:43892"/>
        <dbReference type="Rhea" id="RHEA-COMP:14737"/>
        <dbReference type="Rhea" id="RHEA-COMP:14739"/>
        <dbReference type="ChEBI" id="CHEBI:29917"/>
        <dbReference type="ChEBI" id="CHEBI:35235"/>
        <dbReference type="ChEBI" id="CHEBI:57972"/>
        <dbReference type="ChEBI" id="CHEBI:64428"/>
        <dbReference type="EC" id="2.8.1.7"/>
    </reaction>
</comment>
<dbReference type="PANTHER" id="PTHR43586:SF4">
    <property type="entry name" value="ISOPENICILLIN N EPIMERASE"/>
    <property type="match status" value="1"/>
</dbReference>
<dbReference type="Gene3D" id="3.90.1150.10">
    <property type="entry name" value="Aspartate Aminotransferase, domain 1"/>
    <property type="match status" value="1"/>
</dbReference>
<dbReference type="InterPro" id="IPR020578">
    <property type="entry name" value="Aminotrans_V_PyrdxlP_BS"/>
</dbReference>
<dbReference type="InterPro" id="IPR016454">
    <property type="entry name" value="Cysteine_dSase"/>
</dbReference>
<comment type="cofactor">
    <cofactor evidence="1 6">
        <name>pyridoxal 5'-phosphate</name>
        <dbReference type="ChEBI" id="CHEBI:597326"/>
    </cofactor>
</comment>
<keyword evidence="4" id="KW-0663">Pyridoxal phosphate</keyword>
<dbReference type="Proteomes" id="UP000234849">
    <property type="component" value="Unassembled WGS sequence"/>
</dbReference>
<dbReference type="InterPro" id="IPR015424">
    <property type="entry name" value="PyrdxlP-dep_Trfase"/>
</dbReference>
<dbReference type="RefSeq" id="WP_101879009.1">
    <property type="nucleotide sequence ID" value="NZ_NIHM01000001.1"/>
</dbReference>
<evidence type="ECO:0000256" key="4">
    <source>
        <dbReference type="ARBA" id="ARBA00022898"/>
    </source>
</evidence>
<dbReference type="GO" id="GO:0031071">
    <property type="term" value="F:cysteine desulfurase activity"/>
    <property type="evidence" value="ECO:0007669"/>
    <property type="project" value="UniProtKB-EC"/>
</dbReference>